<evidence type="ECO:0000313" key="2">
    <source>
        <dbReference type="EMBL" id="GAQ88230.1"/>
    </source>
</evidence>
<feature type="region of interest" description="Disordered" evidence="1">
    <location>
        <begin position="1"/>
        <end position="34"/>
    </location>
</feature>
<dbReference type="AlphaFoldDB" id="A0A1Y1IBD5"/>
<keyword evidence="3" id="KW-1185">Reference proteome</keyword>
<feature type="region of interest" description="Disordered" evidence="1">
    <location>
        <begin position="261"/>
        <end position="295"/>
    </location>
</feature>
<organism evidence="2 3">
    <name type="scientific">Klebsormidium nitens</name>
    <name type="common">Green alga</name>
    <name type="synonym">Ulothrix nitens</name>
    <dbReference type="NCBI Taxonomy" id="105231"/>
    <lineage>
        <taxon>Eukaryota</taxon>
        <taxon>Viridiplantae</taxon>
        <taxon>Streptophyta</taxon>
        <taxon>Klebsormidiophyceae</taxon>
        <taxon>Klebsormidiales</taxon>
        <taxon>Klebsormidiaceae</taxon>
        <taxon>Klebsormidium</taxon>
    </lineage>
</organism>
<evidence type="ECO:0000313" key="3">
    <source>
        <dbReference type="Proteomes" id="UP000054558"/>
    </source>
</evidence>
<evidence type="ECO:0000256" key="1">
    <source>
        <dbReference type="SAM" id="MobiDB-lite"/>
    </source>
</evidence>
<reference evidence="2 3" key="1">
    <citation type="journal article" date="2014" name="Nat. Commun.">
        <title>Klebsormidium flaccidum genome reveals primary factors for plant terrestrial adaptation.</title>
        <authorList>
            <person name="Hori K."/>
            <person name="Maruyama F."/>
            <person name="Fujisawa T."/>
            <person name="Togashi T."/>
            <person name="Yamamoto N."/>
            <person name="Seo M."/>
            <person name="Sato S."/>
            <person name="Yamada T."/>
            <person name="Mori H."/>
            <person name="Tajima N."/>
            <person name="Moriyama T."/>
            <person name="Ikeuchi M."/>
            <person name="Watanabe M."/>
            <person name="Wada H."/>
            <person name="Kobayashi K."/>
            <person name="Saito M."/>
            <person name="Masuda T."/>
            <person name="Sasaki-Sekimoto Y."/>
            <person name="Mashiguchi K."/>
            <person name="Awai K."/>
            <person name="Shimojima M."/>
            <person name="Masuda S."/>
            <person name="Iwai M."/>
            <person name="Nobusawa T."/>
            <person name="Narise T."/>
            <person name="Kondo S."/>
            <person name="Saito H."/>
            <person name="Sato R."/>
            <person name="Murakawa M."/>
            <person name="Ihara Y."/>
            <person name="Oshima-Yamada Y."/>
            <person name="Ohtaka K."/>
            <person name="Satoh M."/>
            <person name="Sonobe K."/>
            <person name="Ishii M."/>
            <person name="Ohtani R."/>
            <person name="Kanamori-Sato M."/>
            <person name="Honoki R."/>
            <person name="Miyazaki D."/>
            <person name="Mochizuki H."/>
            <person name="Umetsu J."/>
            <person name="Higashi K."/>
            <person name="Shibata D."/>
            <person name="Kamiya Y."/>
            <person name="Sato N."/>
            <person name="Nakamura Y."/>
            <person name="Tabata S."/>
            <person name="Ida S."/>
            <person name="Kurokawa K."/>
            <person name="Ohta H."/>
        </authorList>
    </citation>
    <scope>NUCLEOTIDE SEQUENCE [LARGE SCALE GENOMIC DNA]</scope>
    <source>
        <strain evidence="2 3">NIES-2285</strain>
    </source>
</reference>
<dbReference type="Proteomes" id="UP000054558">
    <property type="component" value="Unassembled WGS sequence"/>
</dbReference>
<name>A0A1Y1IBD5_KLENI</name>
<feature type="compositionally biased region" description="Basic and acidic residues" evidence="1">
    <location>
        <begin position="23"/>
        <end position="34"/>
    </location>
</feature>
<feature type="compositionally biased region" description="Polar residues" evidence="1">
    <location>
        <begin position="1"/>
        <end position="22"/>
    </location>
</feature>
<accession>A0A1Y1IBD5</accession>
<dbReference type="EMBL" id="DF237360">
    <property type="protein sequence ID" value="GAQ88230.1"/>
    <property type="molecule type" value="Genomic_DNA"/>
</dbReference>
<proteinExistence type="predicted"/>
<protein>
    <submittedName>
        <fullName evidence="2">Uncharacterized protein</fullName>
    </submittedName>
</protein>
<sequence>MGQVGSRSNHGPASSHHVNSTAEQEKLTRNSKDSEKPVLYSEGVVWQNYELDLEGTTRLAWHIRSASVEYGQDLSGGLALGLVGEILMKGAIAYRFMSEKASVRESGGDVDVEGRVYVQDLASGLQLRGEAMTWSPESQTLRLHGGVAACRGSSFWLRGPALNLVSSVSAAPRRKQGQSSNFLQPAKQPHKSSAFLGLVAPKGWSGCLNVEGPAHAWIVSPSTIIGGRQAAQKEARRIVSKLVAAPMVESRPWTSKIEKPICAPPSDRNGALLPGKPSPIGRDNERRSASYKRSRQGRENIEIQIEVSDGLTWDLATDALASDGNISVWCDKVFDRPR</sequence>
<gene>
    <name evidence="2" type="ORF">KFL_004110090</name>
</gene>